<gene>
    <name evidence="1" type="ORF">V1477_013947</name>
</gene>
<accession>A0ABD2BL56</accession>
<sequence length="71" mass="8453">MYADWLIKLPRKIQKSLKPKIMKINKNIRIFNLALEINQSLNVKLDVYNKYASYNYLLKFVIKQEGNFCNG</sequence>
<keyword evidence="2" id="KW-1185">Reference proteome</keyword>
<proteinExistence type="predicted"/>
<comment type="caution">
    <text evidence="1">The sequence shown here is derived from an EMBL/GenBank/DDBJ whole genome shotgun (WGS) entry which is preliminary data.</text>
</comment>
<evidence type="ECO:0000313" key="2">
    <source>
        <dbReference type="Proteomes" id="UP001607303"/>
    </source>
</evidence>
<protein>
    <submittedName>
        <fullName evidence="1">Uncharacterized protein</fullName>
    </submittedName>
</protein>
<name>A0ABD2BL56_VESMC</name>
<dbReference type="Proteomes" id="UP001607303">
    <property type="component" value="Unassembled WGS sequence"/>
</dbReference>
<dbReference type="AlphaFoldDB" id="A0ABD2BL56"/>
<dbReference type="EMBL" id="JAYRBN010000073">
    <property type="protein sequence ID" value="KAL2733513.1"/>
    <property type="molecule type" value="Genomic_DNA"/>
</dbReference>
<organism evidence="1 2">
    <name type="scientific">Vespula maculifrons</name>
    <name type="common">Eastern yellow jacket</name>
    <name type="synonym">Wasp</name>
    <dbReference type="NCBI Taxonomy" id="7453"/>
    <lineage>
        <taxon>Eukaryota</taxon>
        <taxon>Metazoa</taxon>
        <taxon>Ecdysozoa</taxon>
        <taxon>Arthropoda</taxon>
        <taxon>Hexapoda</taxon>
        <taxon>Insecta</taxon>
        <taxon>Pterygota</taxon>
        <taxon>Neoptera</taxon>
        <taxon>Endopterygota</taxon>
        <taxon>Hymenoptera</taxon>
        <taxon>Apocrita</taxon>
        <taxon>Aculeata</taxon>
        <taxon>Vespoidea</taxon>
        <taxon>Vespidae</taxon>
        <taxon>Vespinae</taxon>
        <taxon>Vespula</taxon>
    </lineage>
</organism>
<evidence type="ECO:0000313" key="1">
    <source>
        <dbReference type="EMBL" id="KAL2733513.1"/>
    </source>
</evidence>
<reference evidence="1 2" key="1">
    <citation type="journal article" date="2024" name="Ann. Entomol. Soc. Am.">
        <title>Genomic analyses of the southern and eastern yellowjacket wasps (Hymenoptera: Vespidae) reveal evolutionary signatures of social life.</title>
        <authorList>
            <person name="Catto M.A."/>
            <person name="Caine P.B."/>
            <person name="Orr S.E."/>
            <person name="Hunt B.G."/>
            <person name="Goodisman M.A.D."/>
        </authorList>
    </citation>
    <scope>NUCLEOTIDE SEQUENCE [LARGE SCALE GENOMIC DNA]</scope>
    <source>
        <strain evidence="1">232</strain>
        <tissue evidence="1">Head and thorax</tissue>
    </source>
</reference>